<dbReference type="InterPro" id="IPR038765">
    <property type="entry name" value="Papain-like_cys_pep_sf"/>
</dbReference>
<dbReference type="Gene3D" id="3.90.1720.10">
    <property type="entry name" value="endopeptidase domain like (from Nostoc punctiforme)"/>
    <property type="match status" value="1"/>
</dbReference>
<keyword evidence="3" id="KW-0378">Hydrolase</keyword>
<dbReference type="SUPFAM" id="SSF54001">
    <property type="entry name" value="Cysteine proteinases"/>
    <property type="match status" value="1"/>
</dbReference>
<accession>A0A2T6C9D3</accession>
<dbReference type="PANTHER" id="PTHR47053:SF3">
    <property type="entry name" value="GAMMA-D-GLUTAMYL-L-LYSINE DIPEPTIDYL-PEPTIDASE"/>
    <property type="match status" value="1"/>
</dbReference>
<evidence type="ECO:0000313" key="7">
    <source>
        <dbReference type="Proteomes" id="UP000244240"/>
    </source>
</evidence>
<reference evidence="6 7" key="1">
    <citation type="submission" date="2018-04" db="EMBL/GenBank/DDBJ databases">
        <title>Genomic Encyclopedia of Archaeal and Bacterial Type Strains, Phase II (KMG-II): from individual species to whole genera.</title>
        <authorList>
            <person name="Goeker M."/>
        </authorList>
    </citation>
    <scope>NUCLEOTIDE SEQUENCE [LARGE SCALE GENOMIC DNA]</scope>
    <source>
        <strain evidence="6 7">DSM 45787</strain>
    </source>
</reference>
<feature type="domain" description="NlpC/P60" evidence="5">
    <location>
        <begin position="172"/>
        <end position="297"/>
    </location>
</feature>
<organism evidence="6 7">
    <name type="scientific">Melghirimyces profundicolus</name>
    <dbReference type="NCBI Taxonomy" id="1242148"/>
    <lineage>
        <taxon>Bacteria</taxon>
        <taxon>Bacillati</taxon>
        <taxon>Bacillota</taxon>
        <taxon>Bacilli</taxon>
        <taxon>Bacillales</taxon>
        <taxon>Thermoactinomycetaceae</taxon>
        <taxon>Melghirimyces</taxon>
    </lineage>
</organism>
<dbReference type="AlphaFoldDB" id="A0A2T6C9D3"/>
<gene>
    <name evidence="6" type="ORF">C8P63_101158</name>
</gene>
<evidence type="ECO:0000256" key="1">
    <source>
        <dbReference type="ARBA" id="ARBA00007074"/>
    </source>
</evidence>
<dbReference type="InterPro" id="IPR051202">
    <property type="entry name" value="Peptidase_C40"/>
</dbReference>
<evidence type="ECO:0000259" key="5">
    <source>
        <dbReference type="PROSITE" id="PS51935"/>
    </source>
</evidence>
<protein>
    <submittedName>
        <fullName evidence="6">NlpC/P60 family protein</fullName>
    </submittedName>
</protein>
<keyword evidence="4" id="KW-0788">Thiol protease</keyword>
<evidence type="ECO:0000256" key="3">
    <source>
        <dbReference type="ARBA" id="ARBA00022801"/>
    </source>
</evidence>
<sequence>MNIRYVKEIVANLWLEPETVREADRPALGSPIQLHEWMEMDLKERKDLVGRLESQVLYGEPVLVDEERDGWSRVSVPGQFTPKDPRGYPGWIPSAQLGYDPDFHHALEREPLVRVTADRSRLILASGERVEISFMTKLPKIGEADGEVVVLTPDGRAGRLPAEDVRIGQTPVQSPEDRIRTAEGFIGLPYLWAGMSSFGFDCSGFMYRIFESGGIRIPRDADIQATCGERVSWEELAPGDLVFFAYEQGKGTIHHVGMYIGEGAFIHSPHTGNPIRINRLTDEPYHGEFCWGTRYRGGEIPK</sequence>
<keyword evidence="7" id="KW-1185">Reference proteome</keyword>
<dbReference type="InterPro" id="IPR057812">
    <property type="entry name" value="SH3_YKFC_2nd"/>
</dbReference>
<comment type="caution">
    <text evidence="6">The sequence shown here is derived from an EMBL/GenBank/DDBJ whole genome shotgun (WGS) entry which is preliminary data.</text>
</comment>
<dbReference type="PANTHER" id="PTHR47053">
    <property type="entry name" value="MUREIN DD-ENDOPEPTIDASE MEPH-RELATED"/>
    <property type="match status" value="1"/>
</dbReference>
<dbReference type="Proteomes" id="UP000244240">
    <property type="component" value="Unassembled WGS sequence"/>
</dbReference>
<name>A0A2T6C9D3_9BACL</name>
<dbReference type="Gene3D" id="2.30.30.40">
    <property type="entry name" value="SH3 Domains"/>
    <property type="match status" value="1"/>
</dbReference>
<dbReference type="EMBL" id="QBKR01000001">
    <property type="protein sequence ID" value="PTX64937.1"/>
    <property type="molecule type" value="Genomic_DNA"/>
</dbReference>
<proteinExistence type="inferred from homology"/>
<dbReference type="OrthoDB" id="9813368at2"/>
<dbReference type="Pfam" id="PF00877">
    <property type="entry name" value="NLPC_P60"/>
    <property type="match status" value="1"/>
</dbReference>
<keyword evidence="2" id="KW-0645">Protease</keyword>
<dbReference type="GO" id="GO:0006508">
    <property type="term" value="P:proteolysis"/>
    <property type="evidence" value="ECO:0007669"/>
    <property type="project" value="UniProtKB-KW"/>
</dbReference>
<dbReference type="GO" id="GO:0008234">
    <property type="term" value="F:cysteine-type peptidase activity"/>
    <property type="evidence" value="ECO:0007669"/>
    <property type="project" value="UniProtKB-KW"/>
</dbReference>
<dbReference type="RefSeq" id="WP_108021423.1">
    <property type="nucleotide sequence ID" value="NZ_QBKR01000001.1"/>
</dbReference>
<dbReference type="PROSITE" id="PS51935">
    <property type="entry name" value="NLPC_P60"/>
    <property type="match status" value="1"/>
</dbReference>
<dbReference type="InterPro" id="IPR000064">
    <property type="entry name" value="NLP_P60_dom"/>
</dbReference>
<comment type="similarity">
    <text evidence="1">Belongs to the peptidase C40 family.</text>
</comment>
<evidence type="ECO:0000313" key="6">
    <source>
        <dbReference type="EMBL" id="PTX64937.1"/>
    </source>
</evidence>
<dbReference type="Pfam" id="PF23795">
    <property type="entry name" value="SH3_YKFC_2nd"/>
    <property type="match status" value="1"/>
</dbReference>
<evidence type="ECO:0000256" key="2">
    <source>
        <dbReference type="ARBA" id="ARBA00022670"/>
    </source>
</evidence>
<evidence type="ECO:0000256" key="4">
    <source>
        <dbReference type="ARBA" id="ARBA00022807"/>
    </source>
</evidence>